<evidence type="ECO:0000313" key="2">
    <source>
        <dbReference type="EMBL" id="RZM83092.1"/>
    </source>
</evidence>
<keyword evidence="3" id="KW-1185">Reference proteome</keyword>
<dbReference type="Pfam" id="PF02643">
    <property type="entry name" value="DUF192"/>
    <property type="match status" value="1"/>
</dbReference>
<protein>
    <submittedName>
        <fullName evidence="2">DUF192 domain-containing protein</fullName>
    </submittedName>
</protein>
<feature type="compositionally biased region" description="Low complexity" evidence="1">
    <location>
        <begin position="1"/>
        <end position="26"/>
    </location>
</feature>
<evidence type="ECO:0000313" key="3">
    <source>
        <dbReference type="Proteomes" id="UP000292459"/>
    </source>
</evidence>
<evidence type="ECO:0000256" key="1">
    <source>
        <dbReference type="SAM" id="MobiDB-lite"/>
    </source>
</evidence>
<dbReference type="PANTHER" id="PTHR37953">
    <property type="entry name" value="UPF0127 PROTEIN MJ1496"/>
    <property type="match status" value="1"/>
</dbReference>
<dbReference type="InterPro" id="IPR003795">
    <property type="entry name" value="DUF192"/>
</dbReference>
<dbReference type="AlphaFoldDB" id="A0A4Q7EIC3"/>
<organism evidence="2 3">
    <name type="scientific">Leptolyngbya iicbica LK</name>
    <dbReference type="NCBI Taxonomy" id="2294035"/>
    <lineage>
        <taxon>Bacteria</taxon>
        <taxon>Bacillati</taxon>
        <taxon>Cyanobacteriota</taxon>
        <taxon>Cyanophyceae</taxon>
        <taxon>Leptolyngbyales</taxon>
        <taxon>Leptolyngbyaceae</taxon>
        <taxon>Leptolyngbya group</taxon>
        <taxon>Leptolyngbya</taxon>
        <taxon>Leptolyngbya iicbica</taxon>
    </lineage>
</organism>
<dbReference type="Proteomes" id="UP000292459">
    <property type="component" value="Unassembled WGS sequence"/>
</dbReference>
<accession>A0A4Q7EIC3</accession>
<dbReference type="PANTHER" id="PTHR37953:SF1">
    <property type="entry name" value="UPF0127 PROTEIN MJ1496"/>
    <property type="match status" value="1"/>
</dbReference>
<proteinExistence type="predicted"/>
<dbReference type="Gene3D" id="2.60.120.1140">
    <property type="entry name" value="Protein of unknown function DUF192"/>
    <property type="match status" value="1"/>
</dbReference>
<reference evidence="2 3" key="1">
    <citation type="submission" date="2018-11" db="EMBL/GenBank/DDBJ databases">
        <title>Whole genome sequencing of an environmental sample.</title>
        <authorList>
            <person name="Sarangi A.N."/>
            <person name="Singh D."/>
            <person name="Tripathy S."/>
        </authorList>
    </citation>
    <scope>NUCLEOTIDE SEQUENCE [LARGE SCALE GENOMIC DNA]</scope>
    <source>
        <strain evidence="2 3">Lakshadweep</strain>
    </source>
</reference>
<comment type="caution">
    <text evidence="2">The sequence shown here is derived from an EMBL/GenBank/DDBJ whole genome shotgun (WGS) entry which is preliminary data.</text>
</comment>
<sequence>MVGCDAAVSESESPEPSAAPLPADSPTAETPAPSQPELDQELLNQQLLAQGQILPVAAEVEIADQTLGLEVAETPQQQAIGLMARESLPDDRGMLFPFEPARPVSFWMKNVLIPLDMVFIHQGEVVAIASDVPPCEGDPCPTYGPGRQPVDYVLELRGGRAAELGMQAGDAIEFTWLEDEDSEAIPEDSSAS</sequence>
<dbReference type="InterPro" id="IPR038695">
    <property type="entry name" value="Saro_0823-like_sf"/>
</dbReference>
<name>A0A4Q7EIC3_9CYAN</name>
<gene>
    <name evidence="2" type="ORF">DYY88_06280</name>
</gene>
<dbReference type="EMBL" id="QVFV01000001">
    <property type="protein sequence ID" value="RZM83092.1"/>
    <property type="molecule type" value="Genomic_DNA"/>
</dbReference>
<feature type="region of interest" description="Disordered" evidence="1">
    <location>
        <begin position="1"/>
        <end position="37"/>
    </location>
</feature>
<dbReference type="OrthoDB" id="9808290at2"/>